<organism evidence="1 2">
    <name type="scientific">Drechmeria coniospora</name>
    <name type="common">Nematophagous fungus</name>
    <name type="synonym">Meria coniospora</name>
    <dbReference type="NCBI Taxonomy" id="98403"/>
    <lineage>
        <taxon>Eukaryota</taxon>
        <taxon>Fungi</taxon>
        <taxon>Dikarya</taxon>
        <taxon>Ascomycota</taxon>
        <taxon>Pezizomycotina</taxon>
        <taxon>Sordariomycetes</taxon>
        <taxon>Hypocreomycetidae</taxon>
        <taxon>Hypocreales</taxon>
        <taxon>Ophiocordycipitaceae</taxon>
        <taxon>Drechmeria</taxon>
    </lineage>
</organism>
<sequence>MTEQKPAEGISLYAELLANIRQVSVGVSLPSFPDASTFAQVLDGGRQLQVGHRGTVERLLLPAPVVVDASALAIPTSSTFELRWRLPASEAHASALRVSPEDQAVPWNAKDIARGSPIGCRGCGSAVIQAGRIGTWKDLPSANWAEMMEFWHCHKPHDDAEHDDEALASRGYGANSAITAQPAVGFVDITSLMFSESDCGNVVFSASLSSGRAASSSLAMGQEFSGKYLHVFCGTCEAEVGLYSTLAVAVTLFKWQVTCETLTASNAPSGQECLASTLLSTISRSACAKSVVAPQVSDRSEDGRVLHLWVLNPSVLYTSSSLAGRRAGMKMLFREISAEEGNALVESMSSDVQDIGMPAKAIAEVRHALMSTNRLLPTGERTFKDWSAGLLERWRADTLDSRPDLRNA</sequence>
<dbReference type="GO" id="GO:0005829">
    <property type="term" value="C:cytosol"/>
    <property type="evidence" value="ECO:0007669"/>
    <property type="project" value="TreeGrafter"/>
</dbReference>
<proteinExistence type="predicted"/>
<dbReference type="GO" id="GO:0043161">
    <property type="term" value="P:proteasome-mediated ubiquitin-dependent protein catabolic process"/>
    <property type="evidence" value="ECO:0007669"/>
    <property type="project" value="TreeGrafter"/>
</dbReference>
<comment type="caution">
    <text evidence="1">The sequence shown here is derived from an EMBL/GenBank/DDBJ whole genome shotgun (WGS) entry which is preliminary data.</text>
</comment>
<dbReference type="PANTHER" id="PTHR31531:SF2">
    <property type="entry name" value="E3 UBIQUITIN-PROTEIN LIGASE E3D"/>
    <property type="match status" value="1"/>
</dbReference>
<dbReference type="GeneID" id="63718274"/>
<protein>
    <submittedName>
        <fullName evidence="1">Ubiquitin-conjugating enzyme E2C-binding protein</fullName>
    </submittedName>
</protein>
<dbReference type="Pfam" id="PF09814">
    <property type="entry name" value="HECT_2"/>
    <property type="match status" value="1"/>
</dbReference>
<evidence type="ECO:0000313" key="2">
    <source>
        <dbReference type="Proteomes" id="UP000076580"/>
    </source>
</evidence>
<dbReference type="FunCoup" id="A0A151GNB5">
    <property type="interactions" value="45"/>
</dbReference>
<dbReference type="GO" id="GO:0005634">
    <property type="term" value="C:nucleus"/>
    <property type="evidence" value="ECO:0007669"/>
    <property type="project" value="TreeGrafter"/>
</dbReference>
<dbReference type="InParanoid" id="A0A151GNB5"/>
<dbReference type="STRING" id="98403.A0A151GNB5"/>
<dbReference type="GO" id="GO:0031624">
    <property type="term" value="F:ubiquitin conjugating enzyme binding"/>
    <property type="evidence" value="ECO:0007669"/>
    <property type="project" value="TreeGrafter"/>
</dbReference>
<dbReference type="RefSeq" id="XP_040657966.1">
    <property type="nucleotide sequence ID" value="XM_040802933.1"/>
</dbReference>
<name>A0A151GNB5_DRECN</name>
<dbReference type="AlphaFoldDB" id="A0A151GNB5"/>
<dbReference type="GO" id="GO:0030332">
    <property type="term" value="F:cyclin binding"/>
    <property type="evidence" value="ECO:0007669"/>
    <property type="project" value="TreeGrafter"/>
</dbReference>
<keyword evidence="2" id="KW-1185">Reference proteome</keyword>
<dbReference type="GO" id="GO:0051865">
    <property type="term" value="P:protein autoubiquitination"/>
    <property type="evidence" value="ECO:0007669"/>
    <property type="project" value="TreeGrafter"/>
</dbReference>
<dbReference type="EMBL" id="LAYC01000002">
    <property type="protein sequence ID" value="KYK58614.1"/>
    <property type="molecule type" value="Genomic_DNA"/>
</dbReference>
<dbReference type="InterPro" id="IPR019193">
    <property type="entry name" value="UBQ-conj_enz_E2-bd_prot"/>
</dbReference>
<reference evidence="1 2" key="1">
    <citation type="journal article" date="2016" name="Sci. Rep.">
        <title>Insights into Adaptations to a Near-Obligate Nematode Endoparasitic Lifestyle from the Finished Genome of Drechmeria coniospora.</title>
        <authorList>
            <person name="Zhang L."/>
            <person name="Zhou Z."/>
            <person name="Guo Q."/>
            <person name="Fokkens L."/>
            <person name="Miskei M."/>
            <person name="Pocsi I."/>
            <person name="Zhang W."/>
            <person name="Chen M."/>
            <person name="Wang L."/>
            <person name="Sun Y."/>
            <person name="Donzelli B.G."/>
            <person name="Gibson D.M."/>
            <person name="Nelson D.R."/>
            <person name="Luo J.G."/>
            <person name="Rep M."/>
            <person name="Liu H."/>
            <person name="Yang S."/>
            <person name="Wang J."/>
            <person name="Krasnoff S.B."/>
            <person name="Xu Y."/>
            <person name="Molnar I."/>
            <person name="Lin M."/>
        </authorList>
    </citation>
    <scope>NUCLEOTIDE SEQUENCE [LARGE SCALE GENOMIC DNA]</scope>
    <source>
        <strain evidence="1 2">ARSEF 6962</strain>
    </source>
</reference>
<dbReference type="GO" id="GO:0000209">
    <property type="term" value="P:protein polyubiquitination"/>
    <property type="evidence" value="ECO:0007669"/>
    <property type="project" value="TreeGrafter"/>
</dbReference>
<evidence type="ECO:0000313" key="1">
    <source>
        <dbReference type="EMBL" id="KYK58614.1"/>
    </source>
</evidence>
<dbReference type="GO" id="GO:0061630">
    <property type="term" value="F:ubiquitin protein ligase activity"/>
    <property type="evidence" value="ECO:0007669"/>
    <property type="project" value="TreeGrafter"/>
</dbReference>
<dbReference type="GO" id="GO:0000151">
    <property type="term" value="C:ubiquitin ligase complex"/>
    <property type="evidence" value="ECO:0007669"/>
    <property type="project" value="TreeGrafter"/>
</dbReference>
<gene>
    <name evidence="1" type="ORF">DCS_05631</name>
</gene>
<dbReference type="Proteomes" id="UP000076580">
    <property type="component" value="Chromosome 02"/>
</dbReference>
<dbReference type="GO" id="GO:0006513">
    <property type="term" value="P:protein monoubiquitination"/>
    <property type="evidence" value="ECO:0007669"/>
    <property type="project" value="TreeGrafter"/>
</dbReference>
<accession>A0A151GNB5</accession>
<dbReference type="PANTHER" id="PTHR31531">
    <property type="entry name" value="E3 UBIQUITIN-PROTEIN LIGASE E3D FAMILY MEMBER"/>
    <property type="match status" value="1"/>
</dbReference>